<reference evidence="1 2" key="1">
    <citation type="submission" date="2021-06" db="EMBL/GenBank/DDBJ databases">
        <authorList>
            <person name="Kallberg Y."/>
            <person name="Tangrot J."/>
            <person name="Rosling A."/>
        </authorList>
    </citation>
    <scope>NUCLEOTIDE SEQUENCE [LARGE SCALE GENOMIC DNA]</scope>
    <source>
        <strain evidence="1 2">120-4 pot B 10/14</strain>
    </source>
</reference>
<dbReference type="Proteomes" id="UP000789901">
    <property type="component" value="Unassembled WGS sequence"/>
</dbReference>
<protein>
    <submittedName>
        <fullName evidence="1">30506_t:CDS:1</fullName>
    </submittedName>
</protein>
<gene>
    <name evidence="1" type="ORF">GMARGA_LOCUS6305</name>
</gene>
<evidence type="ECO:0000313" key="2">
    <source>
        <dbReference type="Proteomes" id="UP000789901"/>
    </source>
</evidence>
<dbReference type="EMBL" id="CAJVQB010002836">
    <property type="protein sequence ID" value="CAG8588787.1"/>
    <property type="molecule type" value="Genomic_DNA"/>
</dbReference>
<sequence length="72" mass="8581">MKVSSSIQTVQEKIKQRYPKTYKETKKWALKIKKFEKNDEFNLKKVSVVEEEPTNQTDLDVDTVDWLMPFLS</sequence>
<keyword evidence="2" id="KW-1185">Reference proteome</keyword>
<accession>A0ABN7UJ79</accession>
<organism evidence="1 2">
    <name type="scientific">Gigaspora margarita</name>
    <dbReference type="NCBI Taxonomy" id="4874"/>
    <lineage>
        <taxon>Eukaryota</taxon>
        <taxon>Fungi</taxon>
        <taxon>Fungi incertae sedis</taxon>
        <taxon>Mucoromycota</taxon>
        <taxon>Glomeromycotina</taxon>
        <taxon>Glomeromycetes</taxon>
        <taxon>Diversisporales</taxon>
        <taxon>Gigasporaceae</taxon>
        <taxon>Gigaspora</taxon>
    </lineage>
</organism>
<proteinExistence type="predicted"/>
<evidence type="ECO:0000313" key="1">
    <source>
        <dbReference type="EMBL" id="CAG8588787.1"/>
    </source>
</evidence>
<name>A0ABN7UJ79_GIGMA</name>
<comment type="caution">
    <text evidence="1">The sequence shown here is derived from an EMBL/GenBank/DDBJ whole genome shotgun (WGS) entry which is preliminary data.</text>
</comment>